<feature type="compositionally biased region" description="Basic and acidic residues" evidence="1">
    <location>
        <begin position="1"/>
        <end position="38"/>
    </location>
</feature>
<name>A0ABP7E1X0_9SPHN</name>
<accession>A0ABP7E1X0</accession>
<sequence length="158" mass="16410">MTDTHRQDPNHPDHRSTYDQARESASRVYHDARDKAADAYDTSVQATKEVAHRAADGIESNPLGVLAGGLVVGALVGSLLPRTAREKELLAPIGRKLSATVQQAFAAAKEAGKQELDQAGLTPGAARDRGRSLLDGVAKAVSSAGSAAASAARKSDTV</sequence>
<reference evidence="3" key="1">
    <citation type="journal article" date="2019" name="Int. J. Syst. Evol. Microbiol.">
        <title>The Global Catalogue of Microorganisms (GCM) 10K type strain sequencing project: providing services to taxonomists for standard genome sequencing and annotation.</title>
        <authorList>
            <consortium name="The Broad Institute Genomics Platform"/>
            <consortium name="The Broad Institute Genome Sequencing Center for Infectious Disease"/>
            <person name="Wu L."/>
            <person name="Ma J."/>
        </authorList>
    </citation>
    <scope>NUCLEOTIDE SEQUENCE [LARGE SCALE GENOMIC DNA]</scope>
    <source>
        <strain evidence="3">JCM 17498</strain>
    </source>
</reference>
<dbReference type="Proteomes" id="UP001500523">
    <property type="component" value="Unassembled WGS sequence"/>
</dbReference>
<evidence type="ECO:0000256" key="1">
    <source>
        <dbReference type="SAM" id="MobiDB-lite"/>
    </source>
</evidence>
<feature type="region of interest" description="Disordered" evidence="1">
    <location>
        <begin position="1"/>
        <end position="41"/>
    </location>
</feature>
<evidence type="ECO:0000313" key="2">
    <source>
        <dbReference type="EMBL" id="GAA3713180.1"/>
    </source>
</evidence>
<organism evidence="2 3">
    <name type="scientific">Sphingomonas cynarae</name>
    <dbReference type="NCBI Taxonomy" id="930197"/>
    <lineage>
        <taxon>Bacteria</taxon>
        <taxon>Pseudomonadati</taxon>
        <taxon>Pseudomonadota</taxon>
        <taxon>Alphaproteobacteria</taxon>
        <taxon>Sphingomonadales</taxon>
        <taxon>Sphingomonadaceae</taxon>
        <taxon>Sphingomonas</taxon>
    </lineage>
</organism>
<gene>
    <name evidence="2" type="ORF">GCM10022268_22460</name>
</gene>
<dbReference type="EMBL" id="BAABBF010000005">
    <property type="protein sequence ID" value="GAA3713180.1"/>
    <property type="molecule type" value="Genomic_DNA"/>
</dbReference>
<evidence type="ECO:0000313" key="3">
    <source>
        <dbReference type="Proteomes" id="UP001500523"/>
    </source>
</evidence>
<keyword evidence="3" id="KW-1185">Reference proteome</keyword>
<evidence type="ECO:0008006" key="4">
    <source>
        <dbReference type="Google" id="ProtNLM"/>
    </source>
</evidence>
<comment type="caution">
    <text evidence="2">The sequence shown here is derived from an EMBL/GenBank/DDBJ whole genome shotgun (WGS) entry which is preliminary data.</text>
</comment>
<protein>
    <recommendedName>
        <fullName evidence="4">DUF883 family protein</fullName>
    </recommendedName>
</protein>
<proteinExistence type="predicted"/>
<dbReference type="RefSeq" id="WP_244646974.1">
    <property type="nucleotide sequence ID" value="NZ_BAABBF010000005.1"/>
</dbReference>